<reference evidence="2 3" key="1">
    <citation type="submission" date="2023-02" db="EMBL/GenBank/DDBJ databases">
        <title>LHISI_Scaffold_Assembly.</title>
        <authorList>
            <person name="Stuart O.P."/>
            <person name="Cleave R."/>
            <person name="Magrath M.J.L."/>
            <person name="Mikheyev A.S."/>
        </authorList>
    </citation>
    <scope>NUCLEOTIDE SEQUENCE [LARGE SCALE GENOMIC DNA]</scope>
    <source>
        <strain evidence="2">Daus_M_001</strain>
        <tissue evidence="2">Leg muscle</tissue>
    </source>
</reference>
<sequence length="436" mass="48758">MADQNRLVIIVAERDDVFSRRPSLQKQLQSLWTSSCLTGHLADRLLFDTVASRKSSQMVDKKLLDGAANAQERVRHSSRSGAKSGSNISHLRHTSRTNTICGVQPVSTMTLGQVQRDLRSRSCTTGYAALLELREAIPLALTPFTKRERLERASKKQSSDTHKPPYDRVKRCRERKINTKASERVNPMRAIEVIMEQRRNERGGHGRSPRKPADQRHRPARKSGVIRPGIEHGSPWWEASRLTAQPPWPPDWHSDLYTASISEDSMRVHTNAARFSKVTQVIVFVLRERDREGERERGRDRQRGGEGEIDREGERERDRGERATLSGAGSSDTGSGVTSDPTPASSKEGEDECQKRTRLSPSAGIRLTFTARRGIEGASPVPRDEARPGQTSYPDYLRVIPAGSEFKPAPQKVKQELQGEQAPSGASFVVRHKTAL</sequence>
<gene>
    <name evidence="2" type="ORF">PR048_004414</name>
</gene>
<feature type="region of interest" description="Disordered" evidence="1">
    <location>
        <begin position="148"/>
        <end position="171"/>
    </location>
</feature>
<dbReference type="EMBL" id="JARBHB010000002">
    <property type="protein sequence ID" value="KAJ8891859.1"/>
    <property type="molecule type" value="Genomic_DNA"/>
</dbReference>
<evidence type="ECO:0000313" key="2">
    <source>
        <dbReference type="EMBL" id="KAJ8891859.1"/>
    </source>
</evidence>
<evidence type="ECO:0000256" key="1">
    <source>
        <dbReference type="SAM" id="MobiDB-lite"/>
    </source>
</evidence>
<feature type="compositionally biased region" description="Polar residues" evidence="1">
    <location>
        <begin position="79"/>
        <end position="89"/>
    </location>
</feature>
<proteinExistence type="predicted"/>
<dbReference type="Proteomes" id="UP001159363">
    <property type="component" value="Chromosome 2"/>
</dbReference>
<keyword evidence="3" id="KW-1185">Reference proteome</keyword>
<feature type="region of interest" description="Disordered" evidence="1">
    <location>
        <begin position="196"/>
        <end position="233"/>
    </location>
</feature>
<evidence type="ECO:0000313" key="3">
    <source>
        <dbReference type="Proteomes" id="UP001159363"/>
    </source>
</evidence>
<name>A0ABQ9I5C4_9NEOP</name>
<feature type="region of interest" description="Disordered" evidence="1">
    <location>
        <begin position="291"/>
        <end position="395"/>
    </location>
</feature>
<accession>A0ABQ9I5C4</accession>
<feature type="compositionally biased region" description="Basic and acidic residues" evidence="1">
    <location>
        <begin position="291"/>
        <end position="322"/>
    </location>
</feature>
<protein>
    <submittedName>
        <fullName evidence="2">Uncharacterized protein</fullName>
    </submittedName>
</protein>
<feature type="region of interest" description="Disordered" evidence="1">
    <location>
        <begin position="67"/>
        <end position="96"/>
    </location>
</feature>
<feature type="compositionally biased region" description="Low complexity" evidence="1">
    <location>
        <begin position="324"/>
        <end position="342"/>
    </location>
</feature>
<organism evidence="2 3">
    <name type="scientific">Dryococelus australis</name>
    <dbReference type="NCBI Taxonomy" id="614101"/>
    <lineage>
        <taxon>Eukaryota</taxon>
        <taxon>Metazoa</taxon>
        <taxon>Ecdysozoa</taxon>
        <taxon>Arthropoda</taxon>
        <taxon>Hexapoda</taxon>
        <taxon>Insecta</taxon>
        <taxon>Pterygota</taxon>
        <taxon>Neoptera</taxon>
        <taxon>Polyneoptera</taxon>
        <taxon>Phasmatodea</taxon>
        <taxon>Verophasmatodea</taxon>
        <taxon>Anareolatae</taxon>
        <taxon>Phasmatidae</taxon>
        <taxon>Eurycanthinae</taxon>
        <taxon>Dryococelus</taxon>
    </lineage>
</organism>
<comment type="caution">
    <text evidence="2">The sequence shown here is derived from an EMBL/GenBank/DDBJ whole genome shotgun (WGS) entry which is preliminary data.</text>
</comment>